<organism evidence="1 2">
    <name type="scientific">Christiangramia sabulilitoris</name>
    <dbReference type="NCBI Taxonomy" id="2583991"/>
    <lineage>
        <taxon>Bacteria</taxon>
        <taxon>Pseudomonadati</taxon>
        <taxon>Bacteroidota</taxon>
        <taxon>Flavobacteriia</taxon>
        <taxon>Flavobacteriales</taxon>
        <taxon>Flavobacteriaceae</taxon>
        <taxon>Christiangramia</taxon>
    </lineage>
</organism>
<dbReference type="RefSeq" id="WP_143410284.1">
    <property type="nucleotide sequence ID" value="NZ_VHSF01000001.1"/>
</dbReference>
<gene>
    <name evidence="1" type="ORF">FGM01_06395</name>
</gene>
<dbReference type="AlphaFoldDB" id="A0A550I963"/>
<evidence type="ECO:0000313" key="1">
    <source>
        <dbReference type="EMBL" id="TRO67510.1"/>
    </source>
</evidence>
<protein>
    <recommendedName>
        <fullName evidence="3">DUF3221 domain-containing protein</fullName>
    </recommendedName>
</protein>
<dbReference type="OrthoDB" id="1447689at2"/>
<evidence type="ECO:0008006" key="3">
    <source>
        <dbReference type="Google" id="ProtNLM"/>
    </source>
</evidence>
<proteinExistence type="predicted"/>
<accession>A0A550I963</accession>
<dbReference type="Proteomes" id="UP000315131">
    <property type="component" value="Unassembled WGS sequence"/>
</dbReference>
<dbReference type="PROSITE" id="PS51257">
    <property type="entry name" value="PROKAR_LIPOPROTEIN"/>
    <property type="match status" value="1"/>
</dbReference>
<name>A0A550I963_9FLAO</name>
<reference evidence="1 2" key="1">
    <citation type="submission" date="2019-06" db="EMBL/GenBank/DDBJ databases">
        <title>Gramella sabulilitoris sp. nov., isolated from a marine sand.</title>
        <authorList>
            <person name="Yoon J.-H."/>
        </authorList>
    </citation>
    <scope>NUCLEOTIDE SEQUENCE [LARGE SCALE GENOMIC DNA]</scope>
    <source>
        <strain evidence="1 2">HSMS-1</strain>
    </source>
</reference>
<comment type="caution">
    <text evidence="1">The sequence shown here is derived from an EMBL/GenBank/DDBJ whole genome shotgun (WGS) entry which is preliminary data.</text>
</comment>
<dbReference type="EMBL" id="VHSF01000001">
    <property type="protein sequence ID" value="TRO67510.1"/>
    <property type="molecule type" value="Genomic_DNA"/>
</dbReference>
<sequence>MRKIVVIVIILTTGLGLGCKTEYMGNNIQYTGTIKAAGITSYQYGTHILESGDDFYALRSAEADLTNFEDQEVKLWAEKIAGYPVDGGPEYLEVKKVELVKLD</sequence>
<keyword evidence="2" id="KW-1185">Reference proteome</keyword>
<evidence type="ECO:0000313" key="2">
    <source>
        <dbReference type="Proteomes" id="UP000315131"/>
    </source>
</evidence>